<feature type="compositionally biased region" description="Basic and acidic residues" evidence="6">
    <location>
        <begin position="467"/>
        <end position="478"/>
    </location>
</feature>
<gene>
    <name evidence="7" type="ORF">CONPUDRAFT_168122</name>
</gene>
<feature type="compositionally biased region" description="Polar residues" evidence="6">
    <location>
        <begin position="931"/>
        <end position="944"/>
    </location>
</feature>
<feature type="compositionally biased region" description="Basic and acidic residues" evidence="6">
    <location>
        <begin position="511"/>
        <end position="834"/>
    </location>
</feature>
<feature type="compositionally biased region" description="Low complexity" evidence="6">
    <location>
        <begin position="157"/>
        <end position="171"/>
    </location>
</feature>
<dbReference type="InterPro" id="IPR038753">
    <property type="entry name" value="NFKBIL1"/>
</dbReference>
<dbReference type="OMA" id="ETHYEPG"/>
<keyword evidence="4" id="KW-0040">ANK repeat</keyword>
<evidence type="ECO:0000256" key="3">
    <source>
        <dbReference type="ARBA" id="ARBA00022737"/>
    </source>
</evidence>
<dbReference type="PANTHER" id="PTHR15263">
    <property type="entry name" value="I-KAPPA-B-LIKE PROTEIN IKBL"/>
    <property type="match status" value="1"/>
</dbReference>
<dbReference type="GeneID" id="19205923"/>
<evidence type="ECO:0000256" key="2">
    <source>
        <dbReference type="ARBA" id="ARBA00022553"/>
    </source>
</evidence>
<comment type="caution">
    <text evidence="7">The sequence shown here is derived from an EMBL/GenBank/DDBJ whole genome shotgun (WGS) entry which is preliminary data.</text>
</comment>
<sequence>MLAQHPTEPDGAWKEKLRREIEKNLGSMVEAAKQNRQAKLSAGQVSPDQRGSLDREYKATMETIRRLAEGQFRDAVERERVERKWASGDAIDGNWSDALVKEQQAILDNIEKEKTQSGGGVQRSISGQSTQTNRSTPDSATGLTSSFASQIKAVGITGSPTASTSQPSSTARIWTPKESPGTEFGSYFPRSPIAQEPEESKTNIRSGKKRAGSLTSIVSSSRPPSIPEQPELGTRSRPPPNNITGESSYPPRSSLESPASVRGNSMRRMVGGNVRPNLPAFWTPTITPEEDAAQSKAYVIAGSSSNESASSSVRPPPALRPPSRSTDPPAPGTTNTHAERGRERGSRQSSDTFGEPSSHSDRYASRDYATATPSPTSAVSSVYTHTADGSRAFPPPSASRPIVKRKTSAAADGRVQSSPNSNNWIHSGRYEASSSPSTFDSGPRSWHSSGLPEQISRPDLRQAGTKSRQDRRAVKHSDDSDEDPDEGSKVWRSRRYGDRPLPNGYAPPLQRRPEGSIRDSRTLDEEDHVKREAEWKNRDDEERIRHEEKWKKQDEEDRLRREEERNRLDREELARRREDRRKWDEAEAARREKESRRWDAEIGQRDTERTKREGELQKYEEERKAFEEERHGMAEERQRVEEEDRRRREERKKFQDEEKLRKQEVKKHEEERDKYEAEKRRHDEEDQRQREDGQTKQDEIDRLKGEAKRKEEEMSRLKDLVRRKEQEVMLREEQTKEREAAAERKEEEARELEKKARWREEEALKRNDEARQREEVAVRMETEAKEKTKEAQAKEEEAHRTGDETRRLAADLRRREEDVRKKEQQLQKREENLAQKKAEFFQKELDMQLRDEERGKWDKQQGEYQRRAEEAVRRREERKRQDSWENGRSYPSQGGSSSQPSSNPWPMSDHAEDYTSTTTPDGASFAKASYTPRTGSAWSYASGHTTSTATNQTSTSASATPGTKPSASRPKPATSSSYTTLLSEAEWRRRQAEQAQQQEARFRQEQVRLEQERLSKESRALSRMDIIRLFDSHQSQWDKLHSRATLSWDDFPWPMFRCPIGPDDLTVAGISAYMLSPLQPTDKTVKERIREGIRKWHPDRFETQVLWKVKEEDKERVKEGAGSVVRCLNDLLRSSTKVLFS</sequence>
<feature type="compositionally biased region" description="Low complexity" evidence="6">
    <location>
        <begin position="213"/>
        <end position="223"/>
    </location>
</feature>
<dbReference type="GO" id="GO:0043124">
    <property type="term" value="P:negative regulation of canonical NF-kappaB signal transduction"/>
    <property type="evidence" value="ECO:0007669"/>
    <property type="project" value="InterPro"/>
</dbReference>
<proteinExistence type="predicted"/>
<evidence type="ECO:0000256" key="5">
    <source>
        <dbReference type="ARBA" id="ARBA00023242"/>
    </source>
</evidence>
<dbReference type="GO" id="GO:0005634">
    <property type="term" value="C:nucleus"/>
    <property type="evidence" value="ECO:0007669"/>
    <property type="project" value="UniProtKB-SubCell"/>
</dbReference>
<dbReference type="EMBL" id="JH711584">
    <property type="protein sequence ID" value="EIW77109.1"/>
    <property type="molecule type" value="Genomic_DNA"/>
</dbReference>
<evidence type="ECO:0000256" key="1">
    <source>
        <dbReference type="ARBA" id="ARBA00004123"/>
    </source>
</evidence>
<feature type="compositionally biased region" description="Polar residues" evidence="6">
    <location>
        <begin position="123"/>
        <end position="149"/>
    </location>
</feature>
<protein>
    <recommendedName>
        <fullName evidence="9">J domain-containing protein</fullName>
    </recommendedName>
</protein>
<dbReference type="PANTHER" id="PTHR15263:SF1">
    <property type="entry name" value="NF-KAPPA-B INHIBITOR-LIKE PROTEIN 1"/>
    <property type="match status" value="1"/>
</dbReference>
<feature type="compositionally biased region" description="Polar residues" evidence="6">
    <location>
        <begin position="35"/>
        <end position="49"/>
    </location>
</feature>
<accession>A0A5M3MCZ4</accession>
<feature type="compositionally biased region" description="Basic and acidic residues" evidence="6">
    <location>
        <begin position="846"/>
        <end position="885"/>
    </location>
</feature>
<feature type="compositionally biased region" description="Basic and acidic residues" evidence="6">
    <location>
        <begin position="337"/>
        <end position="346"/>
    </location>
</feature>
<feature type="compositionally biased region" description="Low complexity" evidence="6">
    <location>
        <begin position="368"/>
        <end position="384"/>
    </location>
</feature>
<dbReference type="KEGG" id="cput:CONPUDRAFT_168122"/>
<dbReference type="RefSeq" id="XP_007772552.1">
    <property type="nucleotide sequence ID" value="XM_007774362.1"/>
</dbReference>
<evidence type="ECO:0000313" key="7">
    <source>
        <dbReference type="EMBL" id="EIW77109.1"/>
    </source>
</evidence>
<feature type="compositionally biased region" description="Low complexity" evidence="6">
    <location>
        <begin position="303"/>
        <end position="313"/>
    </location>
</feature>
<feature type="region of interest" description="Disordered" evidence="6">
    <location>
        <begin position="35"/>
        <end position="54"/>
    </location>
</feature>
<feature type="compositionally biased region" description="Polar residues" evidence="6">
    <location>
        <begin position="415"/>
        <end position="425"/>
    </location>
</feature>
<organism evidence="7 8">
    <name type="scientific">Coniophora puteana (strain RWD-64-598)</name>
    <name type="common">Brown rot fungus</name>
    <dbReference type="NCBI Taxonomy" id="741705"/>
    <lineage>
        <taxon>Eukaryota</taxon>
        <taxon>Fungi</taxon>
        <taxon>Dikarya</taxon>
        <taxon>Basidiomycota</taxon>
        <taxon>Agaricomycotina</taxon>
        <taxon>Agaricomycetes</taxon>
        <taxon>Agaricomycetidae</taxon>
        <taxon>Boletales</taxon>
        <taxon>Coniophorineae</taxon>
        <taxon>Coniophoraceae</taxon>
        <taxon>Coniophora</taxon>
    </lineage>
</organism>
<keyword evidence="8" id="KW-1185">Reference proteome</keyword>
<name>A0A5M3MCZ4_CONPW</name>
<keyword evidence="5" id="KW-0539">Nucleus</keyword>
<evidence type="ECO:0000256" key="6">
    <source>
        <dbReference type="SAM" id="MobiDB-lite"/>
    </source>
</evidence>
<dbReference type="OrthoDB" id="412109at2759"/>
<dbReference type="Proteomes" id="UP000053558">
    <property type="component" value="Unassembled WGS sequence"/>
</dbReference>
<evidence type="ECO:0008006" key="9">
    <source>
        <dbReference type="Google" id="ProtNLM"/>
    </source>
</evidence>
<feature type="compositionally biased region" description="Low complexity" evidence="6">
    <location>
        <begin position="945"/>
        <end position="960"/>
    </location>
</feature>
<feature type="compositionally biased region" description="Polar residues" evidence="6">
    <location>
        <begin position="242"/>
        <end position="257"/>
    </location>
</feature>
<evidence type="ECO:0000313" key="8">
    <source>
        <dbReference type="Proteomes" id="UP000053558"/>
    </source>
</evidence>
<dbReference type="AlphaFoldDB" id="A0A5M3MCZ4"/>
<comment type="subcellular location">
    <subcellularLocation>
        <location evidence="1">Nucleus</location>
    </subcellularLocation>
</comment>
<evidence type="ECO:0000256" key="4">
    <source>
        <dbReference type="ARBA" id="ARBA00023043"/>
    </source>
</evidence>
<keyword evidence="3" id="KW-0677">Repeat</keyword>
<reference evidence="8" key="1">
    <citation type="journal article" date="2012" name="Science">
        <title>The Paleozoic origin of enzymatic lignin decomposition reconstructed from 31 fungal genomes.</title>
        <authorList>
            <person name="Floudas D."/>
            <person name="Binder M."/>
            <person name="Riley R."/>
            <person name="Barry K."/>
            <person name="Blanchette R.A."/>
            <person name="Henrissat B."/>
            <person name="Martinez A.T."/>
            <person name="Otillar R."/>
            <person name="Spatafora J.W."/>
            <person name="Yadav J.S."/>
            <person name="Aerts A."/>
            <person name="Benoit I."/>
            <person name="Boyd A."/>
            <person name="Carlson A."/>
            <person name="Copeland A."/>
            <person name="Coutinho P.M."/>
            <person name="de Vries R.P."/>
            <person name="Ferreira P."/>
            <person name="Findley K."/>
            <person name="Foster B."/>
            <person name="Gaskell J."/>
            <person name="Glotzer D."/>
            <person name="Gorecki P."/>
            <person name="Heitman J."/>
            <person name="Hesse C."/>
            <person name="Hori C."/>
            <person name="Igarashi K."/>
            <person name="Jurgens J.A."/>
            <person name="Kallen N."/>
            <person name="Kersten P."/>
            <person name="Kohler A."/>
            <person name="Kuees U."/>
            <person name="Kumar T.K.A."/>
            <person name="Kuo A."/>
            <person name="LaButti K."/>
            <person name="Larrondo L.F."/>
            <person name="Lindquist E."/>
            <person name="Ling A."/>
            <person name="Lombard V."/>
            <person name="Lucas S."/>
            <person name="Lundell T."/>
            <person name="Martin R."/>
            <person name="McLaughlin D.J."/>
            <person name="Morgenstern I."/>
            <person name="Morin E."/>
            <person name="Murat C."/>
            <person name="Nagy L.G."/>
            <person name="Nolan M."/>
            <person name="Ohm R.A."/>
            <person name="Patyshakuliyeva A."/>
            <person name="Rokas A."/>
            <person name="Ruiz-Duenas F.J."/>
            <person name="Sabat G."/>
            <person name="Salamov A."/>
            <person name="Samejima M."/>
            <person name="Schmutz J."/>
            <person name="Slot J.C."/>
            <person name="St John F."/>
            <person name="Stenlid J."/>
            <person name="Sun H."/>
            <person name="Sun S."/>
            <person name="Syed K."/>
            <person name="Tsang A."/>
            <person name="Wiebenga A."/>
            <person name="Young D."/>
            <person name="Pisabarro A."/>
            <person name="Eastwood D.C."/>
            <person name="Martin F."/>
            <person name="Cullen D."/>
            <person name="Grigoriev I.V."/>
            <person name="Hibbett D.S."/>
        </authorList>
    </citation>
    <scope>NUCLEOTIDE SEQUENCE [LARGE SCALE GENOMIC DNA]</scope>
    <source>
        <strain evidence="8">RWD-64-598 SS2</strain>
    </source>
</reference>
<feature type="compositionally biased region" description="Low complexity" evidence="6">
    <location>
        <begin position="891"/>
        <end position="902"/>
    </location>
</feature>
<feature type="region of interest" description="Disordered" evidence="6">
    <location>
        <begin position="846"/>
        <end position="980"/>
    </location>
</feature>
<keyword evidence="2" id="KW-0597">Phosphoprotein</keyword>
<feature type="region of interest" description="Disordered" evidence="6">
    <location>
        <begin position="110"/>
        <end position="834"/>
    </location>
</feature>